<dbReference type="Proteomes" id="UP000294613">
    <property type="component" value="Unassembled WGS sequence"/>
</dbReference>
<dbReference type="AlphaFoldDB" id="A0A4R3JT01"/>
<keyword evidence="1" id="KW-0472">Membrane</keyword>
<evidence type="ECO:0000313" key="2">
    <source>
        <dbReference type="EMBL" id="GBU04041.1"/>
    </source>
</evidence>
<dbReference type="Proteomes" id="UP000702954">
    <property type="component" value="Unassembled WGS sequence"/>
</dbReference>
<dbReference type="EMBL" id="SLZV01000001">
    <property type="protein sequence ID" value="TCS70338.1"/>
    <property type="molecule type" value="Genomic_DNA"/>
</dbReference>
<reference evidence="3 4" key="2">
    <citation type="submission" date="2019-03" db="EMBL/GenBank/DDBJ databases">
        <title>Genomic Encyclopedia of Type Strains, Phase IV (KMG-IV): sequencing the most valuable type-strain genomes for metagenomic binning, comparative biology and taxonomic classification.</title>
        <authorList>
            <person name="Goeker M."/>
        </authorList>
    </citation>
    <scope>NUCLEOTIDE SEQUENCE [LARGE SCALE GENOMIC DNA]</scope>
    <source>
        <strain evidence="3 4">DSM 103426</strain>
    </source>
</reference>
<dbReference type="EMBL" id="BHEO01000002">
    <property type="protein sequence ID" value="GBU04041.1"/>
    <property type="molecule type" value="Genomic_DNA"/>
</dbReference>
<keyword evidence="5" id="KW-1185">Reference proteome</keyword>
<reference evidence="2 5" key="1">
    <citation type="journal article" date="2018" name="Int. J. Syst. Evol. Microbiol.">
        <title>Draft Genome Sequence of Faecalimonas umbilicata JCM 30896T, an Acetate-Producing Bacterium Isolated from Human Feces.</title>
        <authorList>
            <person name="Sakamoto M."/>
            <person name="Ikeyama N."/>
            <person name="Yuki M."/>
            <person name="Ohkuma M."/>
        </authorList>
    </citation>
    <scope>NUCLEOTIDE SEQUENCE [LARGE SCALE GENOMIC DNA]</scope>
    <source>
        <strain evidence="2 5">EGH7</strain>
    </source>
</reference>
<evidence type="ECO:0000256" key="1">
    <source>
        <dbReference type="SAM" id="Phobius"/>
    </source>
</evidence>
<name>A0A4R3JT01_9FIRM</name>
<evidence type="ECO:0000313" key="3">
    <source>
        <dbReference type="EMBL" id="TCS70338.1"/>
    </source>
</evidence>
<comment type="caution">
    <text evidence="3">The sequence shown here is derived from an EMBL/GenBank/DDBJ whole genome shotgun (WGS) entry which is preliminary data.</text>
</comment>
<evidence type="ECO:0000313" key="5">
    <source>
        <dbReference type="Proteomes" id="UP000702954"/>
    </source>
</evidence>
<evidence type="ECO:0000313" key="4">
    <source>
        <dbReference type="Proteomes" id="UP000294613"/>
    </source>
</evidence>
<keyword evidence="1" id="KW-1133">Transmembrane helix</keyword>
<gene>
    <name evidence="3" type="ORF">EDD74_101189</name>
    <name evidence="2" type="ORF">FAEUMB_05820</name>
</gene>
<organism evidence="3 4">
    <name type="scientific">Faecalimonas umbilicata</name>
    <dbReference type="NCBI Taxonomy" id="1912855"/>
    <lineage>
        <taxon>Bacteria</taxon>
        <taxon>Bacillati</taxon>
        <taxon>Bacillota</taxon>
        <taxon>Clostridia</taxon>
        <taxon>Lachnospirales</taxon>
        <taxon>Lachnospiraceae</taxon>
        <taxon>Faecalimonas</taxon>
    </lineage>
</organism>
<sequence length="45" mass="4964">MGMTPGWIMVAAGSLGGIACVLFLVSTIGRFRRQRKHLLEEISME</sequence>
<feature type="transmembrane region" description="Helical" evidence="1">
    <location>
        <begin position="6"/>
        <end position="28"/>
    </location>
</feature>
<protein>
    <submittedName>
        <fullName evidence="3">Uncharacterized protein</fullName>
    </submittedName>
</protein>
<dbReference type="RefSeq" id="WP_016441551.1">
    <property type="nucleotide sequence ID" value="NZ_BHEO01000002.1"/>
</dbReference>
<proteinExistence type="predicted"/>
<keyword evidence="1" id="KW-0812">Transmembrane</keyword>
<accession>A0A4R3JT01</accession>